<name>A0A6J4MGF5_9ACTN</name>
<dbReference type="AlphaFoldDB" id="A0A6J4MGF5"/>
<gene>
    <name evidence="4" type="ORF">AVDCRST_MAG34-2219</name>
</gene>
<dbReference type="InterPro" id="IPR028087">
    <property type="entry name" value="Tad_N"/>
</dbReference>
<keyword evidence="2" id="KW-0812">Transmembrane</keyword>
<feature type="transmembrane region" description="Helical" evidence="2">
    <location>
        <begin position="12"/>
        <end position="32"/>
    </location>
</feature>
<accession>A0A6J4MGF5</accession>
<keyword evidence="2" id="KW-1133">Transmembrane helix</keyword>
<evidence type="ECO:0000259" key="3">
    <source>
        <dbReference type="Pfam" id="PF13400"/>
    </source>
</evidence>
<reference evidence="4" key="1">
    <citation type="submission" date="2020-02" db="EMBL/GenBank/DDBJ databases">
        <authorList>
            <person name="Meier V. D."/>
        </authorList>
    </citation>
    <scope>NUCLEOTIDE SEQUENCE</scope>
    <source>
        <strain evidence="4">AVDCRST_MAG34</strain>
    </source>
</reference>
<evidence type="ECO:0000313" key="4">
    <source>
        <dbReference type="EMBL" id="CAA9357712.1"/>
    </source>
</evidence>
<keyword evidence="2" id="KW-0472">Membrane</keyword>
<sequence length="594" mass="60637">MLRRRRGSEDGATAILTAVVAVVLFGFAALAVDLGNALSRKGDTQVTADFAALAGGALLPGTKLAGDPVVQAVARYFVDNAARDDDAASAPTVAQMAGRLVNGSDADGEIHYDGPYELRVISPRAYVDFGLAGALGLGGGDGYSGVEVASDATVVMGSPKGHSVLPMYVANPSPGEAACDYGLQTLTDPPGGHVVPPSVPTLAFQSHTNATTVKGLALFEGGVSVSSVTPGSTTASVTIEGDFKNATSVGFFRSDDPAAAVVEVGRAAWDDPVGTTPYTLNKGQVTLDVPAAVASTDELWYVRVFEGAPTGRWSASDEAQAVSVGDAPYECVGGSADGNFGTLRMPRSDVPSTWVPRNIALGLQAPLTLARFPGAPPPWVCGPSVTGSVISSAALRKPGTNCLDTDTGLTQQTATTGFITGDGSYRGLLDTGSSSPDPDGSGGCSPSGTTDPHVVLGKHLNNDLLTCFLTDTTTELGSVARRSYAGGPAFSIEIYGSPRFVWVPVFRQETVSGGSGYYSIVDFRPGFLTDQPMTATKGSNAVGSSTANGLGMNGNKLETIKVVFLNPNSLPQGDSSTPVGPYLGVGPSSVALVD</sequence>
<evidence type="ECO:0000256" key="1">
    <source>
        <dbReference type="SAM" id="MobiDB-lite"/>
    </source>
</evidence>
<evidence type="ECO:0000256" key="2">
    <source>
        <dbReference type="SAM" id="Phobius"/>
    </source>
</evidence>
<dbReference type="Pfam" id="PF13400">
    <property type="entry name" value="Tad"/>
    <property type="match status" value="1"/>
</dbReference>
<protein>
    <recommendedName>
        <fullName evidence="3">Putative Flp pilus-assembly TadG-like N-terminal domain-containing protein</fullName>
    </recommendedName>
</protein>
<organism evidence="4">
    <name type="scientific">uncultured Nocardioidaceae bacterium</name>
    <dbReference type="NCBI Taxonomy" id="253824"/>
    <lineage>
        <taxon>Bacteria</taxon>
        <taxon>Bacillati</taxon>
        <taxon>Actinomycetota</taxon>
        <taxon>Actinomycetes</taxon>
        <taxon>Propionibacteriales</taxon>
        <taxon>Nocardioidaceae</taxon>
        <taxon>environmental samples</taxon>
    </lineage>
</organism>
<proteinExistence type="predicted"/>
<feature type="region of interest" description="Disordered" evidence="1">
    <location>
        <begin position="425"/>
        <end position="450"/>
    </location>
</feature>
<feature type="domain" description="Putative Flp pilus-assembly TadG-like N-terminal" evidence="3">
    <location>
        <begin position="11"/>
        <end position="57"/>
    </location>
</feature>
<feature type="compositionally biased region" description="Low complexity" evidence="1">
    <location>
        <begin position="430"/>
        <end position="439"/>
    </location>
</feature>
<dbReference type="EMBL" id="CADCUI010000056">
    <property type="protein sequence ID" value="CAA9357712.1"/>
    <property type="molecule type" value="Genomic_DNA"/>
</dbReference>